<dbReference type="Pfam" id="PF00432">
    <property type="entry name" value="Prenyltrans"/>
    <property type="match status" value="1"/>
</dbReference>
<evidence type="ECO:0000256" key="7">
    <source>
        <dbReference type="ARBA" id="ARBA00022679"/>
    </source>
</evidence>
<evidence type="ECO:0000256" key="4">
    <source>
        <dbReference type="ARBA" id="ARBA00012700"/>
    </source>
</evidence>
<comment type="caution">
    <text evidence="14">The sequence shown here is derived from an EMBL/GenBank/DDBJ whole genome shotgun (WGS) entry which is preliminary data.</text>
</comment>
<evidence type="ECO:0000256" key="6">
    <source>
        <dbReference type="ARBA" id="ARBA00022602"/>
    </source>
</evidence>
<dbReference type="GeneID" id="43600611"/>
<dbReference type="Proteomes" id="UP000254866">
    <property type="component" value="Unassembled WGS sequence"/>
</dbReference>
<dbReference type="PANTHER" id="PTHR11774:SF4">
    <property type="entry name" value="GERANYLGERANYL TRANSFERASE TYPE-1 SUBUNIT BETA"/>
    <property type="match status" value="1"/>
</dbReference>
<dbReference type="AlphaFoldDB" id="A0A370THG1"/>
<evidence type="ECO:0000256" key="10">
    <source>
        <dbReference type="ARBA" id="ARBA00022833"/>
    </source>
</evidence>
<sequence length="614" mass="68588">MEDNTTEPHLDIPRHIKYWQRCLRSFLPTEYTSTDSSRMTLGFFILSALDLLGAGADTEAFPPQQRAEIRNWILKCQHPHGGFCGSPNHRYPDEFYVDGKGEGGKEQMDPANLPATFFALLSLSFVGGLEGFRRKQCLAWLKSLQRPDGSFGELVTNEGNIKGGYDMRHCYVLAAVRWILRDDVEMGEDDINVEALVGHIRSGQTYDGGISESSSHEAHAGYTYCAIASLSFLNRLPTSASSPLDPTAGSGLLPGLTNLPATIHWLVSRQVGYKEEDDEEEELPLKDQRDALAGNYNDPPSDPGLLPQDEEFVGFNGRCNKNVDTCYAFWVTASLNMLGEDKAHLVNAPAIRRFLFEQTQHRIGGFGKYPGNPPDIYHSYLGLAALAVMKEPGIKPLDSALCVSKQQREKISQLRDAASVPKHTYWKDGYCYSIGEDNPSFEEKMASTEAPPIFLTEAMEIISKGATGFPLMMTFGGYKEHRNSHSLVYPRINGPADGTVAIKVYETLLAKPFSGNDIGSTKWDNHRILKDSNQVSYSLDWNEPTIPIEICAQNSSQSDIMYIPSDHARNPVYFPDTVKRIEHKHGQCIWLKAGMNTPIISMTKRKIWKMEWTS</sequence>
<dbReference type="STRING" id="2656787.A0A370THG1"/>
<dbReference type="OrthoDB" id="24893at2759"/>
<evidence type="ECO:0000256" key="5">
    <source>
        <dbReference type="ARBA" id="ARBA00020603"/>
    </source>
</evidence>
<evidence type="ECO:0000313" key="15">
    <source>
        <dbReference type="Proteomes" id="UP000254866"/>
    </source>
</evidence>
<dbReference type="GO" id="GO:0005953">
    <property type="term" value="C:CAAX-protein geranylgeranyltransferase complex"/>
    <property type="evidence" value="ECO:0007669"/>
    <property type="project" value="InterPro"/>
</dbReference>
<dbReference type="InterPro" id="IPR045089">
    <property type="entry name" value="PGGT1B-like"/>
</dbReference>
<organism evidence="14 15">
    <name type="scientific">Venustampulla echinocandica</name>
    <dbReference type="NCBI Taxonomy" id="2656787"/>
    <lineage>
        <taxon>Eukaryota</taxon>
        <taxon>Fungi</taxon>
        <taxon>Dikarya</taxon>
        <taxon>Ascomycota</taxon>
        <taxon>Pezizomycotina</taxon>
        <taxon>Leotiomycetes</taxon>
        <taxon>Helotiales</taxon>
        <taxon>Pleuroascaceae</taxon>
        <taxon>Venustampulla</taxon>
    </lineage>
</organism>
<gene>
    <name evidence="14" type="ORF">BP5553_07762</name>
</gene>
<comment type="cofactor">
    <cofactor evidence="1">
        <name>Mg(2+)</name>
        <dbReference type="ChEBI" id="CHEBI:18420"/>
    </cofactor>
</comment>
<dbReference type="Gene3D" id="1.50.10.20">
    <property type="match status" value="1"/>
</dbReference>
<evidence type="ECO:0000256" key="9">
    <source>
        <dbReference type="ARBA" id="ARBA00022737"/>
    </source>
</evidence>
<evidence type="ECO:0000256" key="3">
    <source>
        <dbReference type="ARBA" id="ARBA00010497"/>
    </source>
</evidence>
<dbReference type="GO" id="GO:0046872">
    <property type="term" value="F:metal ion binding"/>
    <property type="evidence" value="ECO:0007669"/>
    <property type="project" value="UniProtKB-KW"/>
</dbReference>
<keyword evidence="10" id="KW-0862">Zinc</keyword>
<dbReference type="SUPFAM" id="SSF48239">
    <property type="entry name" value="Terpenoid cyclases/Protein prenyltransferases"/>
    <property type="match status" value="1"/>
</dbReference>
<keyword evidence="7" id="KW-0808">Transferase</keyword>
<evidence type="ECO:0000256" key="2">
    <source>
        <dbReference type="ARBA" id="ARBA00001947"/>
    </source>
</evidence>
<keyword evidence="8" id="KW-0479">Metal-binding</keyword>
<comment type="similarity">
    <text evidence="3">Belongs to the protein prenyltransferase subunit beta family.</text>
</comment>
<reference evidence="14 15" key="1">
    <citation type="journal article" date="2018" name="IMA Fungus">
        <title>IMA Genome-F 9: Draft genome sequence of Annulohypoxylon stygium, Aspergillus mulundensis, Berkeleyomyces basicola (syn. Thielaviopsis basicola), Ceratocystis smalleyi, two Cercospora beticola strains, Coleophoma cylindrospora, Fusarium fracticaudum, Phialophora cf. hyalina, and Morchella septimelata.</title>
        <authorList>
            <person name="Wingfield B.D."/>
            <person name="Bills G.F."/>
            <person name="Dong Y."/>
            <person name="Huang W."/>
            <person name="Nel W.J."/>
            <person name="Swalarsk-Parry B.S."/>
            <person name="Vaghefi N."/>
            <person name="Wilken P.M."/>
            <person name="An Z."/>
            <person name="de Beer Z.W."/>
            <person name="De Vos L."/>
            <person name="Chen L."/>
            <person name="Duong T.A."/>
            <person name="Gao Y."/>
            <person name="Hammerbacher A."/>
            <person name="Kikkert J.R."/>
            <person name="Li Y."/>
            <person name="Li H."/>
            <person name="Li K."/>
            <person name="Li Q."/>
            <person name="Liu X."/>
            <person name="Ma X."/>
            <person name="Naidoo K."/>
            <person name="Pethybridge S.J."/>
            <person name="Sun J."/>
            <person name="Steenkamp E.T."/>
            <person name="van der Nest M.A."/>
            <person name="van Wyk S."/>
            <person name="Wingfield M.J."/>
            <person name="Xiong C."/>
            <person name="Yue Q."/>
            <person name="Zhang X."/>
        </authorList>
    </citation>
    <scope>NUCLEOTIDE SEQUENCE [LARGE SCALE GENOMIC DNA]</scope>
    <source>
        <strain evidence="14 15">BP 5553</strain>
    </source>
</reference>
<evidence type="ECO:0000256" key="1">
    <source>
        <dbReference type="ARBA" id="ARBA00001946"/>
    </source>
</evidence>
<dbReference type="EMBL" id="NPIC01000007">
    <property type="protein sequence ID" value="RDL34634.1"/>
    <property type="molecule type" value="Genomic_DNA"/>
</dbReference>
<dbReference type="InterPro" id="IPR001330">
    <property type="entry name" value="Prenyltrans"/>
</dbReference>
<protein>
    <recommendedName>
        <fullName evidence="5">Geranylgeranyl transferase type-1 subunit beta</fullName>
        <ecNumber evidence="4">2.5.1.59</ecNumber>
    </recommendedName>
    <alternativeName>
        <fullName evidence="12">Geranylgeranyl transferase type I subunit beta</fullName>
    </alternativeName>
</protein>
<dbReference type="PANTHER" id="PTHR11774">
    <property type="entry name" value="GERANYLGERANYL TRANSFERASE TYPE BETA SUBUNIT"/>
    <property type="match status" value="1"/>
</dbReference>
<keyword evidence="6" id="KW-0637">Prenyltransferase</keyword>
<dbReference type="RefSeq" id="XP_031867616.1">
    <property type="nucleotide sequence ID" value="XM_032016385.1"/>
</dbReference>
<evidence type="ECO:0000313" key="14">
    <source>
        <dbReference type="EMBL" id="RDL34634.1"/>
    </source>
</evidence>
<keyword evidence="9" id="KW-0677">Repeat</keyword>
<name>A0A370THG1_9HELO</name>
<proteinExistence type="inferred from homology"/>
<evidence type="ECO:0000259" key="13">
    <source>
        <dbReference type="Pfam" id="PF00432"/>
    </source>
</evidence>
<keyword evidence="15" id="KW-1185">Reference proteome</keyword>
<accession>A0A370THG1</accession>
<evidence type="ECO:0000256" key="8">
    <source>
        <dbReference type="ARBA" id="ARBA00022723"/>
    </source>
</evidence>
<dbReference type="CDD" id="cd02895">
    <property type="entry name" value="GGTase-I"/>
    <property type="match status" value="1"/>
</dbReference>
<keyword evidence="11" id="KW-0460">Magnesium</keyword>
<dbReference type="GO" id="GO:0004662">
    <property type="term" value="F:CAAX-protein geranylgeranyltransferase activity"/>
    <property type="evidence" value="ECO:0007669"/>
    <property type="project" value="UniProtKB-EC"/>
</dbReference>
<dbReference type="EC" id="2.5.1.59" evidence="4"/>
<evidence type="ECO:0000256" key="12">
    <source>
        <dbReference type="ARBA" id="ARBA00031713"/>
    </source>
</evidence>
<dbReference type="InterPro" id="IPR008930">
    <property type="entry name" value="Terpenoid_cyclase/PrenylTrfase"/>
</dbReference>
<comment type="cofactor">
    <cofactor evidence="2">
        <name>Zn(2+)</name>
        <dbReference type="ChEBI" id="CHEBI:29105"/>
    </cofactor>
</comment>
<feature type="domain" description="Prenyltransferase alpha-alpha toroid" evidence="13">
    <location>
        <begin position="10"/>
        <end position="403"/>
    </location>
</feature>
<evidence type="ECO:0000256" key="11">
    <source>
        <dbReference type="ARBA" id="ARBA00022842"/>
    </source>
</evidence>
<dbReference type="InterPro" id="IPR041960">
    <property type="entry name" value="GGTase_I_beta"/>
</dbReference>